<dbReference type="FunFam" id="1.10.630.10:FF:000020">
    <property type="entry name" value="Cytochrome P450 family protein"/>
    <property type="match status" value="1"/>
</dbReference>
<keyword evidence="4 12" id="KW-0349">Heme</keyword>
<dbReference type="eggNOG" id="KOG0157">
    <property type="taxonomic scope" value="Eukaryota"/>
</dbReference>
<dbReference type="HOGENOM" id="CLU_001570_15_5_1"/>
<evidence type="ECO:0000256" key="11">
    <source>
        <dbReference type="ARBA" id="ARBA00023136"/>
    </source>
</evidence>
<dbReference type="Gene3D" id="1.10.630.10">
    <property type="entry name" value="Cytochrome P450"/>
    <property type="match status" value="1"/>
</dbReference>
<dbReference type="PANTHER" id="PTHR24286">
    <property type="entry name" value="CYTOCHROME P450 26"/>
    <property type="match status" value="1"/>
</dbReference>
<evidence type="ECO:0000256" key="12">
    <source>
        <dbReference type="PIRSR" id="PIRSR602401-1"/>
    </source>
</evidence>
<evidence type="ECO:0000256" key="14">
    <source>
        <dbReference type="SAM" id="SignalP"/>
    </source>
</evidence>
<evidence type="ECO:0000256" key="6">
    <source>
        <dbReference type="ARBA" id="ARBA00022723"/>
    </source>
</evidence>
<reference evidence="15 16" key="1">
    <citation type="journal article" date="2006" name="Science">
        <title>The genome of black cottonwood, Populus trichocarpa (Torr. &amp; Gray).</title>
        <authorList>
            <person name="Tuskan G.A."/>
            <person name="Difazio S."/>
            <person name="Jansson S."/>
            <person name="Bohlmann J."/>
            <person name="Grigoriev I."/>
            <person name="Hellsten U."/>
            <person name="Putnam N."/>
            <person name="Ralph S."/>
            <person name="Rombauts S."/>
            <person name="Salamov A."/>
            <person name="Schein J."/>
            <person name="Sterck L."/>
            <person name="Aerts A."/>
            <person name="Bhalerao R.R."/>
            <person name="Bhalerao R.P."/>
            <person name="Blaudez D."/>
            <person name="Boerjan W."/>
            <person name="Brun A."/>
            <person name="Brunner A."/>
            <person name="Busov V."/>
            <person name="Campbell M."/>
            <person name="Carlson J."/>
            <person name="Chalot M."/>
            <person name="Chapman J."/>
            <person name="Chen G.L."/>
            <person name="Cooper D."/>
            <person name="Coutinho P.M."/>
            <person name="Couturier J."/>
            <person name="Covert S."/>
            <person name="Cronk Q."/>
            <person name="Cunningham R."/>
            <person name="Davis J."/>
            <person name="Degroeve S."/>
            <person name="Dejardin A."/>
            <person name="Depamphilis C."/>
            <person name="Detter J."/>
            <person name="Dirks B."/>
            <person name="Dubchak I."/>
            <person name="Duplessis S."/>
            <person name="Ehlting J."/>
            <person name="Ellis B."/>
            <person name="Gendler K."/>
            <person name="Goodstein D."/>
            <person name="Gribskov M."/>
            <person name="Grimwood J."/>
            <person name="Groover A."/>
            <person name="Gunter L."/>
            <person name="Hamberger B."/>
            <person name="Heinze B."/>
            <person name="Helariutta Y."/>
            <person name="Henrissat B."/>
            <person name="Holligan D."/>
            <person name="Holt R."/>
            <person name="Huang W."/>
            <person name="Islam-Faridi N."/>
            <person name="Jones S."/>
            <person name="Jones-Rhoades M."/>
            <person name="Jorgensen R."/>
            <person name="Joshi C."/>
            <person name="Kangasjarvi J."/>
            <person name="Karlsson J."/>
            <person name="Kelleher C."/>
            <person name="Kirkpatrick R."/>
            <person name="Kirst M."/>
            <person name="Kohler A."/>
            <person name="Kalluri U."/>
            <person name="Larimer F."/>
            <person name="Leebens-Mack J."/>
            <person name="Leple J.C."/>
            <person name="Locascio P."/>
            <person name="Lou Y."/>
            <person name="Lucas S."/>
            <person name="Martin F."/>
            <person name="Montanini B."/>
            <person name="Napoli C."/>
            <person name="Nelson D.R."/>
            <person name="Nelson C."/>
            <person name="Nieminen K."/>
            <person name="Nilsson O."/>
            <person name="Pereda V."/>
            <person name="Peter G."/>
            <person name="Philippe R."/>
            <person name="Pilate G."/>
            <person name="Poliakov A."/>
            <person name="Razumovskaya J."/>
            <person name="Richardson P."/>
            <person name="Rinaldi C."/>
            <person name="Ritland K."/>
            <person name="Rouze P."/>
            <person name="Ryaboy D."/>
            <person name="Schmutz J."/>
            <person name="Schrader J."/>
            <person name="Segerman B."/>
            <person name="Shin H."/>
            <person name="Siddiqui A."/>
            <person name="Sterky F."/>
            <person name="Terry A."/>
            <person name="Tsai C.J."/>
            <person name="Uberbacher E."/>
            <person name="Unneberg P."/>
            <person name="Vahala J."/>
            <person name="Wall K."/>
            <person name="Wessler S."/>
            <person name="Yang G."/>
            <person name="Yin T."/>
            <person name="Douglas C."/>
            <person name="Marra M."/>
            <person name="Sandberg G."/>
            <person name="Van de Peer Y."/>
            <person name="Rokhsar D."/>
        </authorList>
    </citation>
    <scope>NUCLEOTIDE SEQUENCE [LARGE SCALE GENOMIC DNA]</scope>
    <source>
        <strain evidence="16">cv. Nisqually</strain>
    </source>
</reference>
<feature type="signal peptide" evidence="14">
    <location>
        <begin position="1"/>
        <end position="22"/>
    </location>
</feature>
<accession>U5GJY3</accession>
<dbReference type="InterPro" id="IPR036396">
    <property type="entry name" value="Cyt_P450_sf"/>
</dbReference>
<evidence type="ECO:0000313" key="16">
    <source>
        <dbReference type="Proteomes" id="UP000006729"/>
    </source>
</evidence>
<dbReference type="EMBL" id="CM009293">
    <property type="protein sequence ID" value="PNT42247.1"/>
    <property type="molecule type" value="Genomic_DNA"/>
</dbReference>
<dbReference type="Pfam" id="PF00067">
    <property type="entry name" value="p450"/>
    <property type="match status" value="1"/>
</dbReference>
<evidence type="ECO:0008006" key="17">
    <source>
        <dbReference type="Google" id="ProtNLM"/>
    </source>
</evidence>
<dbReference type="GO" id="GO:0010268">
    <property type="term" value="P:brassinosteroid homeostasis"/>
    <property type="evidence" value="ECO:0000318"/>
    <property type="project" value="GO_Central"/>
</dbReference>
<gene>
    <name evidence="15" type="ORF">POPTR_004G204100</name>
</gene>
<dbReference type="Proteomes" id="UP000006729">
    <property type="component" value="Chromosome 4"/>
</dbReference>
<dbReference type="STRING" id="3694.U5GJY3"/>
<dbReference type="InterPro" id="IPR001128">
    <property type="entry name" value="Cyt_P450"/>
</dbReference>
<dbReference type="PRINTS" id="PR00463">
    <property type="entry name" value="EP450I"/>
</dbReference>
<keyword evidence="9 12" id="KW-0408">Iron</keyword>
<evidence type="ECO:0000256" key="13">
    <source>
        <dbReference type="RuleBase" id="RU000461"/>
    </source>
</evidence>
<keyword evidence="8 13" id="KW-0560">Oxidoreductase</keyword>
<dbReference type="GO" id="GO:0016705">
    <property type="term" value="F:oxidoreductase activity, acting on paired donors, with incorporation or reduction of molecular oxygen"/>
    <property type="evidence" value="ECO:0007669"/>
    <property type="project" value="InterPro"/>
</dbReference>
<feature type="binding site" description="axial binding residue" evidence="12">
    <location>
        <position position="428"/>
    </location>
    <ligand>
        <name>heme</name>
        <dbReference type="ChEBI" id="CHEBI:30413"/>
    </ligand>
    <ligandPart>
        <name>Fe</name>
        <dbReference type="ChEBI" id="CHEBI:18248"/>
    </ligandPart>
</feature>
<keyword evidence="11" id="KW-0472">Membrane</keyword>
<dbReference type="AlphaFoldDB" id="U5GJY3"/>
<dbReference type="GO" id="GO:0020037">
    <property type="term" value="F:heme binding"/>
    <property type="evidence" value="ECO:0007669"/>
    <property type="project" value="InterPro"/>
</dbReference>
<feature type="chain" id="PRO_5030178334" description="Cytochrome P450 family protein" evidence="14">
    <location>
        <begin position="23"/>
        <end position="527"/>
    </location>
</feature>
<sequence>MWTIGLCVVALLVIYCTHLVRKWKNPSCNGVLPPGSMGLPLIGETLHLIIPSYSLDLHPFIKKRIQRFGPIFRTNILGRPVVVSTDPELNHLILQQEGKLVEMWYLDTFSKLFNQEGESRTSAVGVIHKYIRSLSLTHFGVETLKKGLLPEIEDMIKKTLQMWSTQESIEVKYGSAVMVFNYIAKHMFGYDDSENTSEDKISEKFTKISEFLMSIPLNIPGTTYHKCLKDREKATKFLKDKLEERRNSPDMYRGDLLDQVIADLNKEDKEKFLSDDFIITVIFGLLFAGFESVSKILTLTLKLLADHPSVLQELIAEHEGILKNRRNSDPVLTWDEYKSMTFTLQVINESLRLGNGAPGLLRRALKDIEFKGFTIPAGWIIMAVTSASHLNPDVYKDPLAFNPARWKDMDPYLVSKNFMPFSGGTRQCAGAEFSKLLMATFLHVLLTKYEYVPVSFLPFQWHLLLFVIRQDHVACFCTGFCSRIVNGFSGFEFLNHRWTRIKGGRVVQGPMLGFRDGFHVKFSPDHN</sequence>
<protein>
    <recommendedName>
        <fullName evidence="17">Cytochrome P450 family protein</fullName>
    </recommendedName>
</protein>
<dbReference type="PANTHER" id="PTHR24286:SF305">
    <property type="entry name" value="CYTOCHROME P450 708A2"/>
    <property type="match status" value="1"/>
</dbReference>
<keyword evidence="6 12" id="KW-0479">Metal-binding</keyword>
<organism evidence="15 16">
    <name type="scientific">Populus trichocarpa</name>
    <name type="common">Western balsam poplar</name>
    <name type="synonym">Populus balsamifera subsp. trichocarpa</name>
    <dbReference type="NCBI Taxonomy" id="3694"/>
    <lineage>
        <taxon>Eukaryota</taxon>
        <taxon>Viridiplantae</taxon>
        <taxon>Streptophyta</taxon>
        <taxon>Embryophyta</taxon>
        <taxon>Tracheophyta</taxon>
        <taxon>Spermatophyta</taxon>
        <taxon>Magnoliopsida</taxon>
        <taxon>eudicotyledons</taxon>
        <taxon>Gunneridae</taxon>
        <taxon>Pentapetalae</taxon>
        <taxon>rosids</taxon>
        <taxon>fabids</taxon>
        <taxon>Malpighiales</taxon>
        <taxon>Salicaceae</taxon>
        <taxon>Saliceae</taxon>
        <taxon>Populus</taxon>
    </lineage>
</organism>
<dbReference type="GO" id="GO:0005506">
    <property type="term" value="F:iron ion binding"/>
    <property type="evidence" value="ECO:0007669"/>
    <property type="project" value="InterPro"/>
</dbReference>
<dbReference type="GO" id="GO:0016020">
    <property type="term" value="C:membrane"/>
    <property type="evidence" value="ECO:0007669"/>
    <property type="project" value="UniProtKB-SubCell"/>
</dbReference>
<dbReference type="PRINTS" id="PR00385">
    <property type="entry name" value="P450"/>
</dbReference>
<evidence type="ECO:0000256" key="4">
    <source>
        <dbReference type="ARBA" id="ARBA00022617"/>
    </source>
</evidence>
<keyword evidence="14" id="KW-0732">Signal</keyword>
<evidence type="ECO:0000256" key="10">
    <source>
        <dbReference type="ARBA" id="ARBA00023033"/>
    </source>
</evidence>
<comment type="similarity">
    <text evidence="3 13">Belongs to the cytochrome P450 family.</text>
</comment>
<name>U5GJY3_POPTR</name>
<keyword evidence="10 13" id="KW-0503">Monooxygenase</keyword>
<evidence type="ECO:0000256" key="5">
    <source>
        <dbReference type="ARBA" id="ARBA00022692"/>
    </source>
</evidence>
<dbReference type="PROSITE" id="PS00086">
    <property type="entry name" value="CYTOCHROME_P450"/>
    <property type="match status" value="1"/>
</dbReference>
<dbReference type="InParanoid" id="U5GJY3"/>
<evidence type="ECO:0000256" key="1">
    <source>
        <dbReference type="ARBA" id="ARBA00001971"/>
    </source>
</evidence>
<keyword evidence="5" id="KW-0812">Transmembrane</keyword>
<dbReference type="InterPro" id="IPR017972">
    <property type="entry name" value="Cyt_P450_CS"/>
</dbReference>
<evidence type="ECO:0000256" key="8">
    <source>
        <dbReference type="ARBA" id="ARBA00023002"/>
    </source>
</evidence>
<dbReference type="GO" id="GO:0016132">
    <property type="term" value="P:brassinosteroid biosynthetic process"/>
    <property type="evidence" value="ECO:0000318"/>
    <property type="project" value="GO_Central"/>
</dbReference>
<keyword evidence="7" id="KW-1133">Transmembrane helix</keyword>
<proteinExistence type="inferred from homology"/>
<comment type="cofactor">
    <cofactor evidence="1 12">
        <name>heme</name>
        <dbReference type="ChEBI" id="CHEBI:30413"/>
    </cofactor>
</comment>
<keyword evidence="16" id="KW-1185">Reference proteome</keyword>
<evidence type="ECO:0000313" key="15">
    <source>
        <dbReference type="EMBL" id="PNT42247.1"/>
    </source>
</evidence>
<dbReference type="InterPro" id="IPR002401">
    <property type="entry name" value="Cyt_P450_E_grp-I"/>
</dbReference>
<evidence type="ECO:0000256" key="7">
    <source>
        <dbReference type="ARBA" id="ARBA00022989"/>
    </source>
</evidence>
<comment type="subcellular location">
    <subcellularLocation>
        <location evidence="2">Membrane</location>
        <topology evidence="2">Single-pass membrane protein</topology>
    </subcellularLocation>
</comment>
<dbReference type="SUPFAM" id="SSF48264">
    <property type="entry name" value="Cytochrome P450"/>
    <property type="match status" value="1"/>
</dbReference>
<dbReference type="GO" id="GO:0004497">
    <property type="term" value="F:monooxygenase activity"/>
    <property type="evidence" value="ECO:0000318"/>
    <property type="project" value="GO_Central"/>
</dbReference>
<dbReference type="CDD" id="cd11043">
    <property type="entry name" value="CYP90-like"/>
    <property type="match status" value="1"/>
</dbReference>
<evidence type="ECO:0000256" key="9">
    <source>
        <dbReference type="ARBA" id="ARBA00023004"/>
    </source>
</evidence>
<evidence type="ECO:0000256" key="2">
    <source>
        <dbReference type="ARBA" id="ARBA00004167"/>
    </source>
</evidence>
<evidence type="ECO:0000256" key="3">
    <source>
        <dbReference type="ARBA" id="ARBA00010617"/>
    </source>
</evidence>